<dbReference type="EMBL" id="JAMZEB010000001">
    <property type="protein sequence ID" value="MCP2353647.1"/>
    <property type="molecule type" value="Genomic_DNA"/>
</dbReference>
<dbReference type="GO" id="GO:0008774">
    <property type="term" value="F:acetaldehyde dehydrogenase (acetylating) activity"/>
    <property type="evidence" value="ECO:0007669"/>
    <property type="project" value="UniProtKB-UniRule"/>
</dbReference>
<keyword evidence="5" id="KW-1185">Reference proteome</keyword>
<evidence type="ECO:0000256" key="2">
    <source>
        <dbReference type="SAM" id="MobiDB-lite"/>
    </source>
</evidence>
<keyword evidence="1" id="KW-0520">NAD</keyword>
<dbReference type="EC" id="1.2.1.10" evidence="1"/>
<evidence type="ECO:0000259" key="3">
    <source>
        <dbReference type="SMART" id="SM00859"/>
    </source>
</evidence>
<comment type="similarity">
    <text evidence="1">Belongs to the acetaldehyde dehydrogenase family.</text>
</comment>
<dbReference type="NCBIfam" id="NF006157">
    <property type="entry name" value="PRK08300.1"/>
    <property type="match status" value="1"/>
</dbReference>
<comment type="caution">
    <text evidence="4">The sequence shown here is derived from an EMBL/GenBank/DDBJ whole genome shotgun (WGS) entry which is preliminary data.</text>
</comment>
<dbReference type="RefSeq" id="WP_308210550.1">
    <property type="nucleotide sequence ID" value="NZ_BAABKA010000025.1"/>
</dbReference>
<dbReference type="Gene3D" id="3.40.50.720">
    <property type="entry name" value="NAD(P)-binding Rossmann-like Domain"/>
    <property type="match status" value="1"/>
</dbReference>
<gene>
    <name evidence="4" type="ORF">HD597_000667</name>
</gene>
<dbReference type="SUPFAM" id="SSF51735">
    <property type="entry name" value="NAD(P)-binding Rossmann-fold domains"/>
    <property type="match status" value="1"/>
</dbReference>
<dbReference type="InterPro" id="IPR003361">
    <property type="entry name" value="Acetaldehyde_dehydrogenase"/>
</dbReference>
<accession>A0A9X2JY04</accession>
<dbReference type="SMART" id="SM00859">
    <property type="entry name" value="Semialdhyde_dh"/>
    <property type="match status" value="1"/>
</dbReference>
<comment type="catalytic activity">
    <reaction evidence="1">
        <text>acetaldehyde + NAD(+) + CoA = acetyl-CoA + NADH + H(+)</text>
        <dbReference type="Rhea" id="RHEA:23288"/>
        <dbReference type="ChEBI" id="CHEBI:15343"/>
        <dbReference type="ChEBI" id="CHEBI:15378"/>
        <dbReference type="ChEBI" id="CHEBI:57287"/>
        <dbReference type="ChEBI" id="CHEBI:57288"/>
        <dbReference type="ChEBI" id="CHEBI:57540"/>
        <dbReference type="ChEBI" id="CHEBI:57945"/>
        <dbReference type="EC" id="1.2.1.10"/>
    </reaction>
</comment>
<feature type="region of interest" description="Disordered" evidence="2">
    <location>
        <begin position="164"/>
        <end position="186"/>
    </location>
</feature>
<dbReference type="InterPro" id="IPR036291">
    <property type="entry name" value="NAD(P)-bd_dom_sf"/>
</dbReference>
<feature type="domain" description="Semialdehyde dehydrogenase NAD-binding" evidence="3">
    <location>
        <begin position="5"/>
        <end position="118"/>
    </location>
</feature>
<evidence type="ECO:0000313" key="5">
    <source>
        <dbReference type="Proteomes" id="UP001139648"/>
    </source>
</evidence>
<dbReference type="AlphaFoldDB" id="A0A9X2JY04"/>
<keyword evidence="1" id="KW-0560">Oxidoreductase</keyword>
<dbReference type="HAMAP" id="MF_01657">
    <property type="entry name" value="Ac_ald_DH_ac"/>
    <property type="match status" value="1"/>
</dbReference>
<feature type="active site" description="Acyl-thioester intermediate" evidence="1">
    <location>
        <position position="126"/>
    </location>
</feature>
<proteinExistence type="inferred from homology"/>
<keyword evidence="1" id="KW-0058">Aromatic hydrocarbons catabolism</keyword>
<reference evidence="4" key="1">
    <citation type="submission" date="2022-06" db="EMBL/GenBank/DDBJ databases">
        <title>Sequencing the genomes of 1000 actinobacteria strains.</title>
        <authorList>
            <person name="Klenk H.-P."/>
        </authorList>
    </citation>
    <scope>NUCLEOTIDE SEQUENCE</scope>
    <source>
        <strain evidence="4">DSM 46694</strain>
    </source>
</reference>
<evidence type="ECO:0000256" key="1">
    <source>
        <dbReference type="HAMAP-Rule" id="MF_01657"/>
    </source>
</evidence>
<protein>
    <recommendedName>
        <fullName evidence="1">Acetaldehyde dehydrogenase</fullName>
        <ecNumber evidence="1">1.2.1.10</ecNumber>
    </recommendedName>
    <alternativeName>
        <fullName evidence="1">Acetaldehyde dehydrogenase [acetylating]</fullName>
    </alternativeName>
</protein>
<dbReference type="InterPro" id="IPR000534">
    <property type="entry name" value="Semialdehyde_DH_NAD-bd"/>
</dbReference>
<dbReference type="GO" id="GO:0051287">
    <property type="term" value="F:NAD binding"/>
    <property type="evidence" value="ECO:0007669"/>
    <property type="project" value="UniProtKB-UniRule"/>
</dbReference>
<evidence type="ECO:0000313" key="4">
    <source>
        <dbReference type="EMBL" id="MCP2353647.1"/>
    </source>
</evidence>
<organism evidence="4 5">
    <name type="scientific">Nonomuraea thailandensis</name>
    <dbReference type="NCBI Taxonomy" id="1188745"/>
    <lineage>
        <taxon>Bacteria</taxon>
        <taxon>Bacillati</taxon>
        <taxon>Actinomycetota</taxon>
        <taxon>Actinomycetes</taxon>
        <taxon>Streptosporangiales</taxon>
        <taxon>Streptosporangiaceae</taxon>
        <taxon>Nonomuraea</taxon>
    </lineage>
</organism>
<comment type="caution">
    <text evidence="1">Lacks conserved residue(s) required for the propagation of feature annotation.</text>
</comment>
<sequence length="186" mass="20177">MTPVRAAIVGPGNIGTDLLIKLLRSDVIDVHSMVGVDPDSDGLRRARELGVRTSAQGVDWLLDQDDLPDLVFEATSVRAHLAHAPRYAAAGIQAVDLTPAAVRPFACPPVNLDGVSDGVNLNMITCGGQATIPIVHAVAPDGAGQLRGDRRVDRLALRWSRHTGEHRRVHRDHRTPHREGRRRRSG</sequence>
<name>A0A9X2JY04_9ACTN</name>
<dbReference type="Proteomes" id="UP001139648">
    <property type="component" value="Unassembled WGS sequence"/>
</dbReference>